<organism evidence="4">
    <name type="scientific">marine metagenome</name>
    <dbReference type="NCBI Taxonomy" id="408172"/>
    <lineage>
        <taxon>unclassified sequences</taxon>
        <taxon>metagenomes</taxon>
        <taxon>ecological metagenomes</taxon>
    </lineage>
</organism>
<evidence type="ECO:0000259" key="2">
    <source>
        <dbReference type="Pfam" id="PF00107"/>
    </source>
</evidence>
<keyword evidence="1" id="KW-0560">Oxidoreductase</keyword>
<dbReference type="InterPro" id="IPR045010">
    <property type="entry name" value="MDR_fam"/>
</dbReference>
<dbReference type="AlphaFoldDB" id="A0A381Q6J1"/>
<dbReference type="Pfam" id="PF00107">
    <property type="entry name" value="ADH_zinc_N"/>
    <property type="match status" value="1"/>
</dbReference>
<evidence type="ECO:0008006" key="5">
    <source>
        <dbReference type="Google" id="ProtNLM"/>
    </source>
</evidence>
<sequence>MINKKFLLAGRPVGRPISDDDFEYQEEEVRDIQEGEVLLENLVIEFQPAQKGWMENISNYVAPIEIGDVMRGSGIARVIESKSDKFKKGDIVTGQTCWQSHPILNKEEIELIEDESMATLYLGALGGTGLTAYFGVTKISKPKPGDTVVITGAAGGVGSIAGQIFKISGCKVIGIAGGKEKCKILLEEFGFDSAIDYKSEDVNESLKELCPEGINVLYDNVGGRILNDCLAHIAMNARVAICGIISRHKTDNSNFGPENYSNLIFKRAIMQGFIVIDFMSEADVARKKLKQWIQEGKINCKEDIQEGFENIPNTLKRLFDGKNFGKQLLKIAD</sequence>
<dbReference type="InterPro" id="IPR036291">
    <property type="entry name" value="NAD(P)-bd_dom_sf"/>
</dbReference>
<feature type="domain" description="Oxidoreductase N-terminal" evidence="3">
    <location>
        <begin position="4"/>
        <end position="110"/>
    </location>
</feature>
<dbReference type="GO" id="GO:0016628">
    <property type="term" value="F:oxidoreductase activity, acting on the CH-CH group of donors, NAD or NADP as acceptor"/>
    <property type="evidence" value="ECO:0007669"/>
    <property type="project" value="InterPro"/>
</dbReference>
<dbReference type="FunFam" id="3.40.50.720:FF:000121">
    <property type="entry name" value="Prostaglandin reductase 2"/>
    <property type="match status" value="1"/>
</dbReference>
<accession>A0A381Q6J1</accession>
<dbReference type="PANTHER" id="PTHR43205">
    <property type="entry name" value="PROSTAGLANDIN REDUCTASE"/>
    <property type="match status" value="1"/>
</dbReference>
<dbReference type="EMBL" id="UINC01001212">
    <property type="protein sequence ID" value="SUZ74484.1"/>
    <property type="molecule type" value="Genomic_DNA"/>
</dbReference>
<feature type="domain" description="Alcohol dehydrogenase-like C-terminal" evidence="2">
    <location>
        <begin position="156"/>
        <end position="279"/>
    </location>
</feature>
<dbReference type="InterPro" id="IPR011032">
    <property type="entry name" value="GroES-like_sf"/>
</dbReference>
<dbReference type="SUPFAM" id="SSF50129">
    <property type="entry name" value="GroES-like"/>
    <property type="match status" value="2"/>
</dbReference>
<dbReference type="SUPFAM" id="SSF51735">
    <property type="entry name" value="NAD(P)-binding Rossmann-fold domains"/>
    <property type="match status" value="1"/>
</dbReference>
<protein>
    <recommendedName>
        <fullName evidence="5">Enoyl reductase (ER) domain-containing protein</fullName>
    </recommendedName>
</protein>
<evidence type="ECO:0000256" key="1">
    <source>
        <dbReference type="ARBA" id="ARBA00023002"/>
    </source>
</evidence>
<dbReference type="InterPro" id="IPR013149">
    <property type="entry name" value="ADH-like_C"/>
</dbReference>
<evidence type="ECO:0000313" key="4">
    <source>
        <dbReference type="EMBL" id="SUZ74484.1"/>
    </source>
</evidence>
<proteinExistence type="predicted"/>
<dbReference type="Gene3D" id="3.90.180.10">
    <property type="entry name" value="Medium-chain alcohol dehydrogenases, catalytic domain"/>
    <property type="match status" value="1"/>
</dbReference>
<gene>
    <name evidence="4" type="ORF">METZ01_LOCUS27338</name>
</gene>
<dbReference type="PANTHER" id="PTHR43205:SF42">
    <property type="entry name" value="ALCOHOL DEHYDROGENASE, ZINC-CONTAINING (AFU_ORTHOLOGUE AFUA_7G04530)"/>
    <property type="match status" value="1"/>
</dbReference>
<dbReference type="Pfam" id="PF16884">
    <property type="entry name" value="ADH_N_2"/>
    <property type="match status" value="1"/>
</dbReference>
<dbReference type="InterPro" id="IPR041694">
    <property type="entry name" value="ADH_N_2"/>
</dbReference>
<evidence type="ECO:0000259" key="3">
    <source>
        <dbReference type="Pfam" id="PF16884"/>
    </source>
</evidence>
<dbReference type="Gene3D" id="3.40.50.720">
    <property type="entry name" value="NAD(P)-binding Rossmann-like Domain"/>
    <property type="match status" value="1"/>
</dbReference>
<name>A0A381Q6J1_9ZZZZ</name>
<reference evidence="4" key="1">
    <citation type="submission" date="2018-05" db="EMBL/GenBank/DDBJ databases">
        <authorList>
            <person name="Lanie J.A."/>
            <person name="Ng W.-L."/>
            <person name="Kazmierczak K.M."/>
            <person name="Andrzejewski T.M."/>
            <person name="Davidsen T.M."/>
            <person name="Wayne K.J."/>
            <person name="Tettelin H."/>
            <person name="Glass J.I."/>
            <person name="Rusch D."/>
            <person name="Podicherti R."/>
            <person name="Tsui H.-C.T."/>
            <person name="Winkler M.E."/>
        </authorList>
    </citation>
    <scope>NUCLEOTIDE SEQUENCE</scope>
</reference>
<dbReference type="CDD" id="cd05288">
    <property type="entry name" value="PGDH"/>
    <property type="match status" value="1"/>
</dbReference>